<proteinExistence type="inferred from homology"/>
<evidence type="ECO:0000256" key="3">
    <source>
        <dbReference type="ARBA" id="ARBA00018123"/>
    </source>
</evidence>
<protein>
    <recommendedName>
        <fullName evidence="3">Arginase</fullName>
        <ecNumber evidence="2">3.5.3.1</ecNumber>
    </recommendedName>
</protein>
<dbReference type="SUPFAM" id="SSF52768">
    <property type="entry name" value="Arginase/deacetylase"/>
    <property type="match status" value="1"/>
</dbReference>
<comment type="cofactor">
    <cofactor evidence="8">
        <name>Mn(2+)</name>
        <dbReference type="ChEBI" id="CHEBI:29035"/>
    </cofactor>
    <text evidence="8">Binds 2 manganese ions per subunit.</text>
</comment>
<keyword evidence="5 8" id="KW-0479">Metal-binding</keyword>
<dbReference type="CDD" id="cd09989">
    <property type="entry name" value="Arginase"/>
    <property type="match status" value="1"/>
</dbReference>
<organism evidence="10 11">
    <name type="scientific">Acidiluteibacter ferrifornacis</name>
    <dbReference type="NCBI Taxonomy" id="2692424"/>
    <lineage>
        <taxon>Bacteria</taxon>
        <taxon>Pseudomonadati</taxon>
        <taxon>Bacteroidota</taxon>
        <taxon>Flavobacteriia</taxon>
        <taxon>Flavobacteriales</taxon>
        <taxon>Cryomorphaceae</taxon>
        <taxon>Acidiluteibacter</taxon>
    </lineage>
</organism>
<evidence type="ECO:0000313" key="11">
    <source>
        <dbReference type="Proteomes" id="UP000470771"/>
    </source>
</evidence>
<keyword evidence="4" id="KW-0056">Arginine metabolism</keyword>
<evidence type="ECO:0000256" key="9">
    <source>
        <dbReference type="PROSITE-ProRule" id="PRU00742"/>
    </source>
</evidence>
<dbReference type="Pfam" id="PF00491">
    <property type="entry name" value="Arginase"/>
    <property type="match status" value="1"/>
</dbReference>
<accession>A0A6N9NH16</accession>
<dbReference type="InterPro" id="IPR023696">
    <property type="entry name" value="Ureohydrolase_dom_sf"/>
</dbReference>
<evidence type="ECO:0000256" key="7">
    <source>
        <dbReference type="ARBA" id="ARBA00023211"/>
    </source>
</evidence>
<feature type="binding site" evidence="8">
    <location>
        <position position="127"/>
    </location>
    <ligand>
        <name>Mn(2+)</name>
        <dbReference type="ChEBI" id="CHEBI:29035"/>
        <label>1</label>
    </ligand>
</feature>
<dbReference type="GO" id="GO:0005829">
    <property type="term" value="C:cytosol"/>
    <property type="evidence" value="ECO:0007669"/>
    <property type="project" value="TreeGrafter"/>
</dbReference>
<feature type="binding site" evidence="8">
    <location>
        <position position="123"/>
    </location>
    <ligand>
        <name>Mn(2+)</name>
        <dbReference type="ChEBI" id="CHEBI:29035"/>
        <label>1</label>
    </ligand>
</feature>
<dbReference type="Gene3D" id="3.40.800.10">
    <property type="entry name" value="Ureohydrolase domain"/>
    <property type="match status" value="1"/>
</dbReference>
<dbReference type="PRINTS" id="PR00116">
    <property type="entry name" value="ARGINASE"/>
</dbReference>
<gene>
    <name evidence="10" type="ORF">GQN54_07485</name>
</gene>
<feature type="binding site" evidence="8">
    <location>
        <position position="98"/>
    </location>
    <ligand>
        <name>Mn(2+)</name>
        <dbReference type="ChEBI" id="CHEBI:29035"/>
        <label>1</label>
    </ligand>
</feature>
<evidence type="ECO:0000256" key="1">
    <source>
        <dbReference type="ARBA" id="ARBA00005098"/>
    </source>
</evidence>
<feature type="binding site" evidence="8">
    <location>
        <position position="244"/>
    </location>
    <ligand>
        <name>Mn(2+)</name>
        <dbReference type="ChEBI" id="CHEBI:29035"/>
        <label>1</label>
    </ligand>
</feature>
<sequence>MMEKIRLLEMKSEIAAGTRGSSMGIDALRIASLNKKSNYFLRYPLQKIADRNDLLWADNPTPFGIRIEGLVEVYQNVCDSVSRTLINEEFPIVLSADHGSAGGTIAGIKKAFPDKTLGVIWIDAHGDLHSPYTSPTGNMHGMPLATALGVDNEECKVNDVKEVTLQKWNELKSIGGINPKITPDNLVFFGVRDTESPEDFLMDKYGIKNFTVAETRGKGIEHAVKEALSMLTNCDILYVSFDVDSMDPDEVSYGTGTPVKDGYRPDEVKEMIKLIIQSKKVVAFEIVEINPTLDNKCNKMAETAFKILEETTRVIEENK</sequence>
<dbReference type="Proteomes" id="UP000470771">
    <property type="component" value="Unassembled WGS sequence"/>
</dbReference>
<dbReference type="AlphaFoldDB" id="A0A6N9NH16"/>
<dbReference type="EC" id="3.5.3.1" evidence="2"/>
<evidence type="ECO:0000256" key="5">
    <source>
        <dbReference type="ARBA" id="ARBA00022723"/>
    </source>
</evidence>
<dbReference type="InterPro" id="IPR014033">
    <property type="entry name" value="Arginase"/>
</dbReference>
<keyword evidence="11" id="KW-1185">Reference proteome</keyword>
<dbReference type="PANTHER" id="PTHR43782:SF3">
    <property type="entry name" value="ARGINASE"/>
    <property type="match status" value="1"/>
</dbReference>
<comment type="similarity">
    <text evidence="9">Belongs to the arginase family.</text>
</comment>
<dbReference type="EMBL" id="WWNE01000006">
    <property type="protein sequence ID" value="NBG65958.1"/>
    <property type="molecule type" value="Genomic_DNA"/>
</dbReference>
<feature type="binding site" evidence="8">
    <location>
        <position position="242"/>
    </location>
    <ligand>
        <name>Mn(2+)</name>
        <dbReference type="ChEBI" id="CHEBI:29035"/>
        <label>1</label>
    </ligand>
</feature>
<evidence type="ECO:0000256" key="8">
    <source>
        <dbReference type="PIRSR" id="PIRSR036979-1"/>
    </source>
</evidence>
<dbReference type="PANTHER" id="PTHR43782">
    <property type="entry name" value="ARGINASE"/>
    <property type="match status" value="1"/>
</dbReference>
<evidence type="ECO:0000256" key="6">
    <source>
        <dbReference type="ARBA" id="ARBA00022801"/>
    </source>
</evidence>
<evidence type="ECO:0000256" key="4">
    <source>
        <dbReference type="ARBA" id="ARBA00022503"/>
    </source>
</evidence>
<evidence type="ECO:0000313" key="10">
    <source>
        <dbReference type="EMBL" id="NBG65958.1"/>
    </source>
</evidence>
<dbReference type="GO" id="GO:0006525">
    <property type="term" value="P:arginine metabolic process"/>
    <property type="evidence" value="ECO:0007669"/>
    <property type="project" value="UniProtKB-KW"/>
</dbReference>
<dbReference type="PROSITE" id="PS51409">
    <property type="entry name" value="ARGINASE_2"/>
    <property type="match status" value="1"/>
</dbReference>
<keyword evidence="6" id="KW-0378">Hydrolase</keyword>
<dbReference type="GO" id="GO:0004053">
    <property type="term" value="F:arginase activity"/>
    <property type="evidence" value="ECO:0007669"/>
    <property type="project" value="UniProtKB-EC"/>
</dbReference>
<reference evidence="10 11" key="1">
    <citation type="submission" date="2019-12" db="EMBL/GenBank/DDBJ databases">
        <authorList>
            <person name="Zhao J."/>
        </authorList>
    </citation>
    <scope>NUCLEOTIDE SEQUENCE [LARGE SCALE GENOMIC DNA]</scope>
    <source>
        <strain evidence="10 11">S-15</strain>
    </source>
</reference>
<dbReference type="GO" id="GO:0030145">
    <property type="term" value="F:manganese ion binding"/>
    <property type="evidence" value="ECO:0007669"/>
    <property type="project" value="TreeGrafter"/>
</dbReference>
<evidence type="ECO:0000256" key="2">
    <source>
        <dbReference type="ARBA" id="ARBA00012168"/>
    </source>
</evidence>
<feature type="binding site" evidence="8">
    <location>
        <position position="125"/>
    </location>
    <ligand>
        <name>Mn(2+)</name>
        <dbReference type="ChEBI" id="CHEBI:29035"/>
        <label>1</label>
    </ligand>
</feature>
<dbReference type="PIRSF" id="PIRSF036979">
    <property type="entry name" value="Arginase"/>
    <property type="match status" value="1"/>
</dbReference>
<dbReference type="InterPro" id="IPR006035">
    <property type="entry name" value="Ureohydrolase"/>
</dbReference>
<comment type="caution">
    <text evidence="10">The sequence shown here is derived from an EMBL/GenBank/DDBJ whole genome shotgun (WGS) entry which is preliminary data.</text>
</comment>
<name>A0A6N9NH16_9FLAO</name>
<comment type="pathway">
    <text evidence="1">Nitrogen metabolism; urea cycle; L-ornithine and urea from L-arginine: step 1/1.</text>
</comment>
<keyword evidence="7 8" id="KW-0464">Manganese</keyword>